<protein>
    <submittedName>
        <fullName evidence="1">Uncharacterized protein</fullName>
    </submittedName>
</protein>
<organism evidence="1 2">
    <name type="scientific">Laribacter hongkongensis</name>
    <dbReference type="NCBI Taxonomy" id="168471"/>
    <lineage>
        <taxon>Bacteria</taxon>
        <taxon>Pseudomonadati</taxon>
        <taxon>Pseudomonadota</taxon>
        <taxon>Betaproteobacteria</taxon>
        <taxon>Neisseriales</taxon>
        <taxon>Aquaspirillaceae</taxon>
        <taxon>Laribacter</taxon>
    </lineage>
</organism>
<gene>
    <name evidence="1" type="ORF">LHGZ1_2654</name>
</gene>
<evidence type="ECO:0000313" key="1">
    <source>
        <dbReference type="EMBL" id="ASJ25485.1"/>
    </source>
</evidence>
<dbReference type="EMBL" id="CP022115">
    <property type="protein sequence ID" value="ASJ25485.1"/>
    <property type="molecule type" value="Genomic_DNA"/>
</dbReference>
<evidence type="ECO:0000313" key="2">
    <source>
        <dbReference type="Proteomes" id="UP000197424"/>
    </source>
</evidence>
<sequence>MHQATWFAGLAQGVAGLCHAGSAEAGWGMDCLCQVTFVGDLPFLPPVCACCLKFVLAPRCKPP</sequence>
<reference evidence="2" key="1">
    <citation type="submission" date="2017-06" db="EMBL/GenBank/DDBJ databases">
        <title>Whole genome sequence of Laribacter hongkongensis LHGZ1.</title>
        <authorList>
            <person name="Chen D."/>
            <person name="Wu H."/>
            <person name="Chen J."/>
        </authorList>
    </citation>
    <scope>NUCLEOTIDE SEQUENCE [LARGE SCALE GENOMIC DNA]</scope>
    <source>
        <strain evidence="2">LHGZ1</strain>
    </source>
</reference>
<dbReference type="Proteomes" id="UP000197424">
    <property type="component" value="Chromosome"/>
</dbReference>
<dbReference type="AlphaFoldDB" id="A0A248LLP9"/>
<proteinExistence type="predicted"/>
<accession>A0A248LLP9</accession>
<name>A0A248LLP9_9NEIS</name>